<dbReference type="AlphaFoldDB" id="A0A1I9YJP0"/>
<organism evidence="2 3">
    <name type="scientific">Paraburkholderia sprentiae WSM5005</name>
    <dbReference type="NCBI Taxonomy" id="754502"/>
    <lineage>
        <taxon>Bacteria</taxon>
        <taxon>Pseudomonadati</taxon>
        <taxon>Pseudomonadota</taxon>
        <taxon>Betaproteobacteria</taxon>
        <taxon>Burkholderiales</taxon>
        <taxon>Burkholderiaceae</taxon>
        <taxon>Paraburkholderia</taxon>
    </lineage>
</organism>
<dbReference type="STRING" id="754502.BJG93_14810"/>
<keyword evidence="3" id="KW-1185">Reference proteome</keyword>
<sequence length="325" mass="34452">MKRINLSQALSTCADDIVRQKIALKVGLPAAAIGDVFSRAGSMLIAALAARASQGREDTVMVFGALMSRDINPRIGDECAKRVDTTGQLKELEHAGFALVARATGKDAAVLSDRVSAQIGVPAQATCALTCICAAILGGLIKHHVLIEQGDISELPGLFASQLATIGDHLNEASIDALGYPQPNVNAFLDTLSVRLAAVAADFEPQRPRVDSEAKPAQLPQIPVHSRYEIGKVFAHDIRFTSTIKSPSPVAMLASAKHDKPRPRRMGKVFALTTASVLIAAFVWAKLYHWPEVVSFVTQLADSSAHGNTTASGSVSSPMRVVSSK</sequence>
<reference evidence="2" key="1">
    <citation type="submission" date="2016-09" db="EMBL/GenBank/DDBJ databases">
        <title>The Complete Genome of Burkholderia sprentiae wsm5005.</title>
        <authorList>
            <person name="De Meyer S."/>
            <person name="Wang P."/>
            <person name="Terpolilli J."/>
        </authorList>
    </citation>
    <scope>NUCLEOTIDE SEQUENCE [LARGE SCALE GENOMIC DNA]</scope>
    <source>
        <strain evidence="2">WSM5005</strain>
    </source>
</reference>
<reference evidence="2" key="2">
    <citation type="submission" date="2021-06" db="EMBL/GenBank/DDBJ databases">
        <authorList>
            <person name="Rogers T.H."/>
            <person name="Ramsay J.P."/>
            <person name="Wang P."/>
            <person name="Terpolilli J."/>
        </authorList>
    </citation>
    <scope>NUCLEOTIDE SEQUENCE</scope>
    <source>
        <strain evidence="2">WSM5005</strain>
    </source>
</reference>
<gene>
    <name evidence="2" type="ORF">BJG93_14810</name>
</gene>
<dbReference type="OrthoDB" id="9115207at2"/>
<protein>
    <submittedName>
        <fullName evidence="2">Uncharacterized protein</fullName>
    </submittedName>
</protein>
<proteinExistence type="predicted"/>
<accession>A0A1I9YJP0</accession>
<evidence type="ECO:0000256" key="1">
    <source>
        <dbReference type="SAM" id="MobiDB-lite"/>
    </source>
</evidence>
<dbReference type="EMBL" id="CP017561">
    <property type="protein sequence ID" value="APA86523.1"/>
    <property type="molecule type" value="Genomic_DNA"/>
</dbReference>
<evidence type="ECO:0000313" key="2">
    <source>
        <dbReference type="EMBL" id="APA86523.1"/>
    </source>
</evidence>
<evidence type="ECO:0000313" key="3">
    <source>
        <dbReference type="Proteomes" id="UP000179860"/>
    </source>
</evidence>
<name>A0A1I9YJP0_9BURK</name>
<dbReference type="Proteomes" id="UP000179860">
    <property type="component" value="Chromosome 1"/>
</dbReference>
<feature type="region of interest" description="Disordered" evidence="1">
    <location>
        <begin position="306"/>
        <end position="325"/>
    </location>
</feature>
<dbReference type="KEGG" id="pspw:BJG93_14810"/>